<dbReference type="Pfam" id="PF22645">
    <property type="entry name" value="GKRP_SIS_N"/>
    <property type="match status" value="1"/>
</dbReference>
<dbReference type="PANTHER" id="PTHR10088">
    <property type="entry name" value="GLUCOKINASE REGULATORY PROTEIN"/>
    <property type="match status" value="1"/>
</dbReference>
<proteinExistence type="inferred from homology"/>
<organism evidence="5 6">
    <name type="scientific">Egicoccus halophilus</name>
    <dbReference type="NCBI Taxonomy" id="1670830"/>
    <lineage>
        <taxon>Bacteria</taxon>
        <taxon>Bacillati</taxon>
        <taxon>Actinomycetota</taxon>
        <taxon>Nitriliruptoria</taxon>
        <taxon>Egicoccales</taxon>
        <taxon>Egicoccaceae</taxon>
        <taxon>Egicoccus</taxon>
    </lineage>
</organism>
<reference evidence="5" key="1">
    <citation type="journal article" date="2014" name="Int. J. Syst. Evol. Microbiol.">
        <title>Complete genome sequence of Corynebacterium casei LMG S-19264T (=DSM 44701T), isolated from a smear-ripened cheese.</title>
        <authorList>
            <consortium name="US DOE Joint Genome Institute (JGI-PGF)"/>
            <person name="Walter F."/>
            <person name="Albersmeier A."/>
            <person name="Kalinowski J."/>
            <person name="Ruckert C."/>
        </authorList>
    </citation>
    <scope>NUCLEOTIDE SEQUENCE</scope>
    <source>
        <strain evidence="5">CGMCC 1.14988</strain>
    </source>
</reference>
<dbReference type="GO" id="GO:0016835">
    <property type="term" value="F:carbon-oxygen lyase activity"/>
    <property type="evidence" value="ECO:0007669"/>
    <property type="project" value="UniProtKB-UniRule"/>
</dbReference>
<dbReference type="OrthoDB" id="9813395at2"/>
<comment type="miscellaneous">
    <text evidence="3">A lyase-type mechanism (elimination/hydration) is suggested for the cleavage of the lactyl ether bond of MurNAc 6-phosphate, with the formation of an alpha,beta-unsaturated aldehyde intermediate with (E)-stereochemistry, followed by the syn addition of water to give product.</text>
</comment>
<comment type="function">
    <text evidence="3">Specifically catalyzes the cleavage of the D-lactyl ether substituent of MurNAc 6-phosphate, producing GlcNAc 6-phosphate and D-lactate.</text>
</comment>
<reference evidence="5" key="2">
    <citation type="submission" date="2020-09" db="EMBL/GenBank/DDBJ databases">
        <authorList>
            <person name="Sun Q."/>
            <person name="Zhou Y."/>
        </authorList>
    </citation>
    <scope>NUCLEOTIDE SEQUENCE</scope>
    <source>
        <strain evidence="5">CGMCC 1.14988</strain>
    </source>
</reference>
<comment type="similarity">
    <text evidence="3">Belongs to the GCKR-like family. MurNAc-6-P etherase subfamily.</text>
</comment>
<dbReference type="InterPro" id="IPR040190">
    <property type="entry name" value="MURQ/GCKR"/>
</dbReference>
<dbReference type="SUPFAM" id="SSF53697">
    <property type="entry name" value="SIS domain"/>
    <property type="match status" value="1"/>
</dbReference>
<comment type="subunit">
    <text evidence="3">Homodimer.</text>
</comment>
<evidence type="ECO:0000259" key="4">
    <source>
        <dbReference type="PROSITE" id="PS51464"/>
    </source>
</evidence>
<dbReference type="RefSeq" id="WP_130650146.1">
    <property type="nucleotide sequence ID" value="NZ_BMHA01000011.1"/>
</dbReference>
<dbReference type="InterPro" id="IPR005486">
    <property type="entry name" value="Glucokinase_regulatory_CS"/>
</dbReference>
<dbReference type="EMBL" id="BMHA01000011">
    <property type="protein sequence ID" value="GGI08416.1"/>
    <property type="molecule type" value="Genomic_DNA"/>
</dbReference>
<evidence type="ECO:0000256" key="1">
    <source>
        <dbReference type="ARBA" id="ARBA00023239"/>
    </source>
</evidence>
<feature type="domain" description="SIS" evidence="4">
    <location>
        <begin position="59"/>
        <end position="222"/>
    </location>
</feature>
<dbReference type="Proteomes" id="UP000650511">
    <property type="component" value="Unassembled WGS sequence"/>
</dbReference>
<evidence type="ECO:0000256" key="2">
    <source>
        <dbReference type="ARBA" id="ARBA00023277"/>
    </source>
</evidence>
<dbReference type="InterPro" id="IPR001347">
    <property type="entry name" value="SIS_dom"/>
</dbReference>
<dbReference type="Gene3D" id="1.10.8.1080">
    <property type="match status" value="1"/>
</dbReference>
<evidence type="ECO:0000313" key="5">
    <source>
        <dbReference type="EMBL" id="GGI08416.1"/>
    </source>
</evidence>
<feature type="active site" description="Proton donor" evidence="3">
    <location>
        <position position="87"/>
    </location>
</feature>
<evidence type="ECO:0000313" key="6">
    <source>
        <dbReference type="Proteomes" id="UP000650511"/>
    </source>
</evidence>
<comment type="catalytic activity">
    <reaction evidence="3">
        <text>N-acetyl-D-muramate 6-phosphate + H2O = N-acetyl-D-glucosamine 6-phosphate + (R)-lactate</text>
        <dbReference type="Rhea" id="RHEA:26410"/>
        <dbReference type="ChEBI" id="CHEBI:15377"/>
        <dbReference type="ChEBI" id="CHEBI:16004"/>
        <dbReference type="ChEBI" id="CHEBI:57513"/>
        <dbReference type="ChEBI" id="CHEBI:58722"/>
        <dbReference type="EC" id="4.2.1.126"/>
    </reaction>
</comment>
<sequence length="301" mass="29943">MADRLTLDHLATEGRLPAARDLDLRTTAEQVALFAAQDARAVAAVAAAGNAIAAAVDLAVARMRRGGRLVYVGAGTPGRLAVTDAAECRPTFGLPDGRVVAVMAGGDDAMSRAAERGEDDAEAARRDLGAVAPGPDDVVVGISASGRTPYVLAALAAARAAGAATVAVVNNPGSVIAEAADVAVVADTGPEIVAGSTRLKAGTAQKLVLNTLSTLTMVQLGRTYGDLMVDVQATNAKLVARARGIVVAATGVDDDTAESALVAADGRAKVAIVALLAGVDADEAARRLAAADGHVRAAAGS</sequence>
<dbReference type="NCBIfam" id="NF003915">
    <property type="entry name" value="PRK05441.1"/>
    <property type="match status" value="1"/>
</dbReference>
<dbReference type="UniPathway" id="UPA00342"/>
<name>A0A8J3EUU9_9ACTN</name>
<dbReference type="GO" id="GO:0046348">
    <property type="term" value="P:amino sugar catabolic process"/>
    <property type="evidence" value="ECO:0007669"/>
    <property type="project" value="InterPro"/>
</dbReference>
<dbReference type="NCBIfam" id="TIGR00274">
    <property type="entry name" value="N-acetylmuramic acid 6-phosphate etherase"/>
    <property type="match status" value="1"/>
</dbReference>
<dbReference type="AlphaFoldDB" id="A0A8J3EUU9"/>
<dbReference type="HAMAP" id="MF_00068">
    <property type="entry name" value="MurQ"/>
    <property type="match status" value="1"/>
</dbReference>
<dbReference type="EC" id="4.2.1.126" evidence="3"/>
<dbReference type="PANTHER" id="PTHR10088:SF4">
    <property type="entry name" value="GLUCOKINASE REGULATORY PROTEIN"/>
    <property type="match status" value="1"/>
</dbReference>
<feature type="active site" evidence="3">
    <location>
        <position position="118"/>
    </location>
</feature>
<dbReference type="PROSITE" id="PS51464">
    <property type="entry name" value="SIS"/>
    <property type="match status" value="1"/>
</dbReference>
<gene>
    <name evidence="3 5" type="primary">murQ</name>
    <name evidence="5" type="ORF">GCM10011354_28980</name>
</gene>
<keyword evidence="1 3" id="KW-0456">Lyase</keyword>
<dbReference type="GO" id="GO:0016803">
    <property type="term" value="F:ether hydrolase activity"/>
    <property type="evidence" value="ECO:0007669"/>
    <property type="project" value="TreeGrafter"/>
</dbReference>
<comment type="caution">
    <text evidence="5">The sequence shown here is derived from an EMBL/GenBank/DDBJ whole genome shotgun (WGS) entry which is preliminary data.</text>
</comment>
<dbReference type="InterPro" id="IPR005488">
    <property type="entry name" value="Etherase_MurQ"/>
</dbReference>
<protein>
    <recommendedName>
        <fullName evidence="3">N-acetylmuramic acid 6-phosphate etherase</fullName>
        <shortName evidence="3">MurNAc-6-P etherase</shortName>
        <ecNumber evidence="3">4.2.1.126</ecNumber>
    </recommendedName>
    <alternativeName>
        <fullName evidence="3">N-acetylmuramic acid 6-phosphate hydrolase</fullName>
    </alternativeName>
    <alternativeName>
        <fullName evidence="3">N-acetylmuramic acid 6-phosphate lyase</fullName>
    </alternativeName>
</protein>
<evidence type="ECO:0000256" key="3">
    <source>
        <dbReference type="HAMAP-Rule" id="MF_00068"/>
    </source>
</evidence>
<dbReference type="PROSITE" id="PS01272">
    <property type="entry name" value="GCKR"/>
    <property type="match status" value="1"/>
</dbReference>
<dbReference type="GO" id="GO:0097173">
    <property type="term" value="P:N-acetylmuramic acid catabolic process"/>
    <property type="evidence" value="ECO:0007669"/>
    <property type="project" value="UniProtKB-UniPathway"/>
</dbReference>
<dbReference type="GO" id="GO:0097367">
    <property type="term" value="F:carbohydrate derivative binding"/>
    <property type="evidence" value="ECO:0007669"/>
    <property type="project" value="InterPro"/>
</dbReference>
<dbReference type="GO" id="GO:0009254">
    <property type="term" value="P:peptidoglycan turnover"/>
    <property type="evidence" value="ECO:0007669"/>
    <property type="project" value="TreeGrafter"/>
</dbReference>
<accession>A0A8J3EUU9</accession>
<dbReference type="NCBIfam" id="NF009222">
    <property type="entry name" value="PRK12570.1"/>
    <property type="match status" value="1"/>
</dbReference>
<comment type="pathway">
    <text evidence="3">Amino-sugar metabolism; N-acetylmuramate degradation.</text>
</comment>
<keyword evidence="6" id="KW-1185">Reference proteome</keyword>
<dbReference type="InterPro" id="IPR046348">
    <property type="entry name" value="SIS_dom_sf"/>
</dbReference>
<keyword evidence="2 3" id="KW-0119">Carbohydrate metabolism</keyword>
<dbReference type="Gene3D" id="3.40.50.10490">
    <property type="entry name" value="Glucose-6-phosphate isomerase like protein, domain 1"/>
    <property type="match status" value="1"/>
</dbReference>
<dbReference type="FunFam" id="1.10.8.1080:FF:000001">
    <property type="entry name" value="N-acetylmuramic acid 6-phosphate etherase"/>
    <property type="match status" value="1"/>
</dbReference>